<dbReference type="Pfam" id="PF24758">
    <property type="entry name" value="LRR_At5g56370"/>
    <property type="match status" value="1"/>
</dbReference>
<dbReference type="CDD" id="cd22160">
    <property type="entry name" value="F-box_AtFBL13-like"/>
    <property type="match status" value="1"/>
</dbReference>
<accession>A0AAV2C9L1</accession>
<evidence type="ECO:0000256" key="1">
    <source>
        <dbReference type="SAM" id="MobiDB-lite"/>
    </source>
</evidence>
<name>A0AAV2C9L1_9ROSI</name>
<dbReference type="Gene3D" id="3.80.10.10">
    <property type="entry name" value="Ribonuclease Inhibitor"/>
    <property type="match status" value="1"/>
</dbReference>
<feature type="region of interest" description="Disordered" evidence="1">
    <location>
        <begin position="1"/>
        <end position="21"/>
    </location>
</feature>
<dbReference type="EMBL" id="OZ034813">
    <property type="protein sequence ID" value="CAL1352581.1"/>
    <property type="molecule type" value="Genomic_DNA"/>
</dbReference>
<proteinExistence type="predicted"/>
<evidence type="ECO:0000313" key="4">
    <source>
        <dbReference type="Proteomes" id="UP001497516"/>
    </source>
</evidence>
<organism evidence="3 4">
    <name type="scientific">Linum trigynum</name>
    <dbReference type="NCBI Taxonomy" id="586398"/>
    <lineage>
        <taxon>Eukaryota</taxon>
        <taxon>Viridiplantae</taxon>
        <taxon>Streptophyta</taxon>
        <taxon>Embryophyta</taxon>
        <taxon>Tracheophyta</taxon>
        <taxon>Spermatophyta</taxon>
        <taxon>Magnoliopsida</taxon>
        <taxon>eudicotyledons</taxon>
        <taxon>Gunneridae</taxon>
        <taxon>Pentapetalae</taxon>
        <taxon>rosids</taxon>
        <taxon>fabids</taxon>
        <taxon>Malpighiales</taxon>
        <taxon>Linaceae</taxon>
        <taxon>Linum</taxon>
    </lineage>
</organism>
<dbReference type="Gene3D" id="1.20.1280.50">
    <property type="match status" value="1"/>
</dbReference>
<dbReference type="Pfam" id="PF08387">
    <property type="entry name" value="FBD"/>
    <property type="match status" value="1"/>
</dbReference>
<dbReference type="InterPro" id="IPR053781">
    <property type="entry name" value="F-box_AtFBL13-like"/>
</dbReference>
<reference evidence="3 4" key="1">
    <citation type="submission" date="2024-04" db="EMBL/GenBank/DDBJ databases">
        <authorList>
            <person name="Fracassetti M."/>
        </authorList>
    </citation>
    <scope>NUCLEOTIDE SEQUENCE [LARGE SCALE GENOMIC DNA]</scope>
</reference>
<dbReference type="InterPro" id="IPR006566">
    <property type="entry name" value="FBD"/>
</dbReference>
<protein>
    <recommendedName>
        <fullName evidence="2">F-box domain-containing protein</fullName>
    </recommendedName>
</protein>
<feature type="domain" description="F-box" evidence="2">
    <location>
        <begin position="20"/>
        <end position="74"/>
    </location>
</feature>
<dbReference type="SUPFAM" id="SSF81383">
    <property type="entry name" value="F-box domain"/>
    <property type="match status" value="1"/>
</dbReference>
<dbReference type="PROSITE" id="PS50181">
    <property type="entry name" value="FBOX"/>
    <property type="match status" value="1"/>
</dbReference>
<dbReference type="InterPro" id="IPR036047">
    <property type="entry name" value="F-box-like_dom_sf"/>
</dbReference>
<dbReference type="SMART" id="SM00579">
    <property type="entry name" value="FBD"/>
    <property type="match status" value="1"/>
</dbReference>
<gene>
    <name evidence="3" type="ORF">LTRI10_LOCUS541</name>
</gene>
<dbReference type="InterPro" id="IPR050232">
    <property type="entry name" value="FBL13/AtMIF1-like"/>
</dbReference>
<keyword evidence="4" id="KW-1185">Reference proteome</keyword>
<dbReference type="Pfam" id="PF00646">
    <property type="entry name" value="F-box"/>
    <property type="match status" value="1"/>
</dbReference>
<evidence type="ECO:0000259" key="2">
    <source>
        <dbReference type="PROSITE" id="PS50181"/>
    </source>
</evidence>
<evidence type="ECO:0000313" key="3">
    <source>
        <dbReference type="EMBL" id="CAL1352581.1"/>
    </source>
</evidence>
<dbReference type="SUPFAM" id="SSF52058">
    <property type="entry name" value="L domain-like"/>
    <property type="match status" value="1"/>
</dbReference>
<dbReference type="AlphaFoldDB" id="A0AAV2C9L1"/>
<dbReference type="PANTHER" id="PTHR31900:SF31">
    <property type="entry name" value="F-BOX_LRR-REPEAT PROTEIN 13-LIKE"/>
    <property type="match status" value="1"/>
</dbReference>
<sequence length="485" mass="55235">METKKSSKIARRTEPGIGDDDRLSSLPDPVICHILSFMETKYAVATAVLSRRWEDLWTRVSSLDFDGRLVYRSLAKPQKLEPASDFVKRDMEFCRFVDKVLGQHENLNSLRRFRFRFPVDISYLYKCRMRLSETGFRFRFTWESVFVPPIEEIDVMVGETECRIPQCMHCIPQSFYTLKNLKVAKLDGVELGAINESVFLPSVKILQLCGVKIENFKSLGRLLSGCPVVETVHLKNWLHFNYKEKDRIEVSLPCLKNLKIFCFGYWRYPMHPIVIEAPNLEDLYLEQFADVQFEESIPLSCLHSAHVDLYEESPNYVIRLLAQISSAKRMSLSGATLSELSAVDDIQLPGFPNLTHLTIGIEEFEGSTSWVVHSLLKSASKLQSLVIDMENPMSVPTGMGWESLETACTPHCLLSSLEEIKIKEFVAYPEVKNMMAYLLKVGAVLKKVHMHVCCALMDETDLMPLLELPRGSSACAVELLTSTLI</sequence>
<dbReference type="InterPro" id="IPR001810">
    <property type="entry name" value="F-box_dom"/>
</dbReference>
<dbReference type="InterPro" id="IPR032675">
    <property type="entry name" value="LRR_dom_sf"/>
</dbReference>
<dbReference type="PANTHER" id="PTHR31900">
    <property type="entry name" value="F-BOX/RNI SUPERFAMILY PROTEIN-RELATED"/>
    <property type="match status" value="1"/>
</dbReference>
<dbReference type="InterPro" id="IPR055411">
    <property type="entry name" value="LRR_FXL15/At3g58940/PEG3-like"/>
</dbReference>
<dbReference type="Proteomes" id="UP001497516">
    <property type="component" value="Chromosome 1"/>
</dbReference>